<dbReference type="Pfam" id="PF00172">
    <property type="entry name" value="Zn_clus"/>
    <property type="match status" value="1"/>
</dbReference>
<dbReference type="SUPFAM" id="SSF57701">
    <property type="entry name" value="Zn2/Cys6 DNA-binding domain"/>
    <property type="match status" value="1"/>
</dbReference>
<evidence type="ECO:0000259" key="2">
    <source>
        <dbReference type="PROSITE" id="PS50048"/>
    </source>
</evidence>
<reference evidence="3 4" key="1">
    <citation type="submission" date="2016-04" db="EMBL/GenBank/DDBJ databases">
        <title>A degradative enzymes factory behind the ericoid mycorrhizal symbiosis.</title>
        <authorList>
            <consortium name="DOE Joint Genome Institute"/>
            <person name="Martino E."/>
            <person name="Morin E."/>
            <person name="Grelet G."/>
            <person name="Kuo A."/>
            <person name="Kohler A."/>
            <person name="Daghino S."/>
            <person name="Barry K."/>
            <person name="Choi C."/>
            <person name="Cichocki N."/>
            <person name="Clum A."/>
            <person name="Copeland A."/>
            <person name="Hainaut M."/>
            <person name="Haridas S."/>
            <person name="Labutti K."/>
            <person name="Lindquist E."/>
            <person name="Lipzen A."/>
            <person name="Khouja H.-R."/>
            <person name="Murat C."/>
            <person name="Ohm R."/>
            <person name="Olson A."/>
            <person name="Spatafora J."/>
            <person name="Veneault-Fourrey C."/>
            <person name="Henrissat B."/>
            <person name="Grigoriev I."/>
            <person name="Martin F."/>
            <person name="Perotto S."/>
        </authorList>
    </citation>
    <scope>NUCLEOTIDE SEQUENCE [LARGE SCALE GENOMIC DNA]</scope>
    <source>
        <strain evidence="3 4">E</strain>
    </source>
</reference>
<dbReference type="EMBL" id="KZ613843">
    <property type="protein sequence ID" value="PMD57737.1"/>
    <property type="molecule type" value="Genomic_DNA"/>
</dbReference>
<dbReference type="AlphaFoldDB" id="A0A2J6T3Z9"/>
<dbReference type="GO" id="GO:0008270">
    <property type="term" value="F:zinc ion binding"/>
    <property type="evidence" value="ECO:0007669"/>
    <property type="project" value="InterPro"/>
</dbReference>
<keyword evidence="4" id="KW-1185">Reference proteome</keyword>
<dbReference type="Gene3D" id="4.10.240.10">
    <property type="entry name" value="Zn(2)-C6 fungal-type DNA-binding domain"/>
    <property type="match status" value="1"/>
</dbReference>
<dbReference type="PROSITE" id="PS50048">
    <property type="entry name" value="ZN2_CY6_FUNGAL_2"/>
    <property type="match status" value="1"/>
</dbReference>
<dbReference type="GO" id="GO:0000981">
    <property type="term" value="F:DNA-binding transcription factor activity, RNA polymerase II-specific"/>
    <property type="evidence" value="ECO:0007669"/>
    <property type="project" value="InterPro"/>
</dbReference>
<dbReference type="Proteomes" id="UP000235371">
    <property type="component" value="Unassembled WGS sequence"/>
</dbReference>
<dbReference type="STRING" id="1095630.A0A2J6T3Z9"/>
<gene>
    <name evidence="3" type="ORF">K444DRAFT_23538</name>
</gene>
<proteinExistence type="predicted"/>
<evidence type="ECO:0000313" key="4">
    <source>
        <dbReference type="Proteomes" id="UP000235371"/>
    </source>
</evidence>
<dbReference type="PANTHER" id="PTHR38791">
    <property type="entry name" value="ZN(II)2CYS6 TRANSCRIPTION FACTOR (EUROFUNG)-RELATED-RELATED"/>
    <property type="match status" value="1"/>
</dbReference>
<dbReference type="RefSeq" id="XP_024734641.1">
    <property type="nucleotide sequence ID" value="XM_024871268.1"/>
</dbReference>
<dbReference type="InterPro" id="IPR053175">
    <property type="entry name" value="DHMBA_Reg_Transcription_Factor"/>
</dbReference>
<evidence type="ECO:0000313" key="3">
    <source>
        <dbReference type="EMBL" id="PMD57737.1"/>
    </source>
</evidence>
<protein>
    <recommendedName>
        <fullName evidence="2">Zn(2)-C6 fungal-type domain-containing protein</fullName>
    </recommendedName>
</protein>
<sequence length="519" mass="57888">MVHKTVGCASCKKRKLKCDLSLPGCQRCRRIGKDCPGYPNKWDLAFRSENEAIYAKARKKRELVSRYTKREMVSASSRSPSPQNVLSDDIQFHAVCLFFHDYIVDSCPGICDGWLDYLPDLYGRHSENPSLQDAVLAAAYANIAQRTARRDLELKAASLYHASLETVKNNLSSPQLATSDINMTAVILLGLYECINNTTFFDFSYQHIKGLSVLADLRGSLLLQGKGPTLLQIACCQVNRRNIEFGLPPSAAEKRLSKLLDSASLAGRMVMNMFNVSVFSANAFRDIRSGNPGCIWNLSILQSFKELEYAHRQWNEDAKMSFPYRIIQCAVGDNLDTNFTPEAEHHIYRGFWSEALWNKYRAAVITFNQALLARLDAAKASRPVKNFETPDIMELRYQATLAIQVMVRDIFASIPFSLGDVPSYNYYNTTCPSKSTASTGLPKSVGGYFLVWSLTVILRCSVASGEQRNTARAALVRIGRQFGISYAVKSAQNYMGTAENACPADSNTEPLPMTSIPRS</sequence>
<dbReference type="InParanoid" id="A0A2J6T3Z9"/>
<name>A0A2J6T3Z9_9HELO</name>
<dbReference type="CDD" id="cd00067">
    <property type="entry name" value="GAL4"/>
    <property type="match status" value="1"/>
</dbReference>
<organism evidence="3 4">
    <name type="scientific">Hyaloscypha bicolor E</name>
    <dbReference type="NCBI Taxonomy" id="1095630"/>
    <lineage>
        <taxon>Eukaryota</taxon>
        <taxon>Fungi</taxon>
        <taxon>Dikarya</taxon>
        <taxon>Ascomycota</taxon>
        <taxon>Pezizomycotina</taxon>
        <taxon>Leotiomycetes</taxon>
        <taxon>Helotiales</taxon>
        <taxon>Hyaloscyphaceae</taxon>
        <taxon>Hyaloscypha</taxon>
        <taxon>Hyaloscypha bicolor</taxon>
    </lineage>
</organism>
<accession>A0A2J6T3Z9</accession>
<dbReference type="SMART" id="SM00066">
    <property type="entry name" value="GAL4"/>
    <property type="match status" value="1"/>
</dbReference>
<dbReference type="PROSITE" id="PS00463">
    <property type="entry name" value="ZN2_CY6_FUNGAL_1"/>
    <property type="match status" value="1"/>
</dbReference>
<feature type="domain" description="Zn(2)-C6 fungal-type" evidence="2">
    <location>
        <begin position="7"/>
        <end position="35"/>
    </location>
</feature>
<dbReference type="OrthoDB" id="4491390at2759"/>
<evidence type="ECO:0000256" key="1">
    <source>
        <dbReference type="ARBA" id="ARBA00023242"/>
    </source>
</evidence>
<dbReference type="InterPro" id="IPR001138">
    <property type="entry name" value="Zn2Cys6_DnaBD"/>
</dbReference>
<dbReference type="InterPro" id="IPR036864">
    <property type="entry name" value="Zn2-C6_fun-type_DNA-bd_sf"/>
</dbReference>
<keyword evidence="1" id="KW-0539">Nucleus</keyword>
<dbReference type="GeneID" id="36579350"/>